<dbReference type="InterPro" id="IPR036291">
    <property type="entry name" value="NAD(P)-bd_dom_sf"/>
</dbReference>
<sequence length="304" mass="34725">MNKLLIISKEKEKYLSLLEQADLPDLEICHDIRKAEILLADPPLIIDLLDQFKNLKWLQSTFAGIDSLTQPNLRTDYHLTNVRGIFGQQISEYVLCYSIQYFRHFKQYAEQQKKKQWQPHTYSSLVNKCMVILGTGSIGSELAATVKQLGFIVYGINRSGIPPKDSPFDCIFHISEIENAFQYADVIVSTLPKTELTMDLLNSQTLKKCNGALLFNVGRGEVLESYGLLNALESGSISHAFLDVFAHEPLSQECPYWNHPNITITPHIAALSFPEQVFEQFYDNYLRWRDGFSLINSIDFTKGY</sequence>
<dbReference type="Proteomes" id="UP000321787">
    <property type="component" value="Unassembled WGS sequence"/>
</dbReference>
<evidence type="ECO:0000313" key="5">
    <source>
        <dbReference type="Proteomes" id="UP000321787"/>
    </source>
</evidence>
<dbReference type="InterPro" id="IPR006140">
    <property type="entry name" value="D-isomer_DH_NAD-bd"/>
</dbReference>
<dbReference type="SUPFAM" id="SSF52283">
    <property type="entry name" value="Formate/glycerate dehydrogenase catalytic domain-like"/>
    <property type="match status" value="1"/>
</dbReference>
<dbReference type="Pfam" id="PF02826">
    <property type="entry name" value="2-Hacid_dh_C"/>
    <property type="match status" value="1"/>
</dbReference>
<evidence type="ECO:0000256" key="2">
    <source>
        <dbReference type="ARBA" id="ARBA00023027"/>
    </source>
</evidence>
<proteinExistence type="predicted"/>
<keyword evidence="1" id="KW-0560">Oxidoreductase</keyword>
<reference evidence="4 5" key="1">
    <citation type="submission" date="2019-07" db="EMBL/GenBank/DDBJ databases">
        <title>Whole genome shotgun sequence of Aliivibrio fischeri NBRC 101058.</title>
        <authorList>
            <person name="Hosoyama A."/>
            <person name="Uohara A."/>
            <person name="Ohji S."/>
            <person name="Ichikawa N."/>
        </authorList>
    </citation>
    <scope>NUCLEOTIDE SEQUENCE [LARGE SCALE GENOMIC DNA]</scope>
    <source>
        <strain evidence="4 5">NBRC 101058</strain>
    </source>
</reference>
<dbReference type="PANTHER" id="PTHR43333">
    <property type="entry name" value="2-HACID_DH_C DOMAIN-CONTAINING PROTEIN"/>
    <property type="match status" value="1"/>
</dbReference>
<organism evidence="4 5">
    <name type="scientific">Aliivibrio fischeri</name>
    <name type="common">Vibrio fischeri</name>
    <dbReference type="NCBI Taxonomy" id="668"/>
    <lineage>
        <taxon>Bacteria</taxon>
        <taxon>Pseudomonadati</taxon>
        <taxon>Pseudomonadota</taxon>
        <taxon>Gammaproteobacteria</taxon>
        <taxon>Vibrionales</taxon>
        <taxon>Vibrionaceae</taxon>
        <taxon>Aliivibrio</taxon>
    </lineage>
</organism>
<dbReference type="FunFam" id="3.40.50.720:FF:000363">
    <property type="entry name" value="D-isomer specific 2-hydroxyacid dehydrogenase"/>
    <property type="match status" value="1"/>
</dbReference>
<protein>
    <submittedName>
        <fullName evidence="4">2-ketoacid reductase</fullName>
    </submittedName>
</protein>
<evidence type="ECO:0000313" key="4">
    <source>
        <dbReference type="EMBL" id="GEK15801.1"/>
    </source>
</evidence>
<feature type="domain" description="D-isomer specific 2-hydroxyacid dehydrogenase NAD-binding" evidence="3">
    <location>
        <begin position="99"/>
        <end position="269"/>
    </location>
</feature>
<dbReference type="EMBL" id="BJTZ01000041">
    <property type="protein sequence ID" value="GEK15801.1"/>
    <property type="molecule type" value="Genomic_DNA"/>
</dbReference>
<evidence type="ECO:0000256" key="1">
    <source>
        <dbReference type="ARBA" id="ARBA00023002"/>
    </source>
</evidence>
<dbReference type="GO" id="GO:0016491">
    <property type="term" value="F:oxidoreductase activity"/>
    <property type="evidence" value="ECO:0007669"/>
    <property type="project" value="UniProtKB-KW"/>
</dbReference>
<dbReference type="PANTHER" id="PTHR43333:SF1">
    <property type="entry name" value="D-ISOMER SPECIFIC 2-HYDROXYACID DEHYDROGENASE NAD-BINDING DOMAIN-CONTAINING PROTEIN"/>
    <property type="match status" value="1"/>
</dbReference>
<dbReference type="RefSeq" id="WP_146866400.1">
    <property type="nucleotide sequence ID" value="NZ_BJTZ01000041.1"/>
</dbReference>
<gene>
    <name evidence="4" type="primary">ghrA</name>
    <name evidence="4" type="ORF">AFI02nite_38370</name>
</gene>
<comment type="caution">
    <text evidence="4">The sequence shown here is derived from an EMBL/GenBank/DDBJ whole genome shotgun (WGS) entry which is preliminary data.</text>
</comment>
<accession>A0A510UQU2</accession>
<keyword evidence="2" id="KW-0520">NAD</keyword>
<dbReference type="CDD" id="cd05300">
    <property type="entry name" value="2-Hacid_dh_1"/>
    <property type="match status" value="1"/>
</dbReference>
<dbReference type="Gene3D" id="3.40.50.720">
    <property type="entry name" value="NAD(P)-binding Rossmann-like Domain"/>
    <property type="match status" value="2"/>
</dbReference>
<evidence type="ECO:0000259" key="3">
    <source>
        <dbReference type="Pfam" id="PF02826"/>
    </source>
</evidence>
<name>A0A510UQU2_ALIFS</name>
<dbReference type="AlphaFoldDB" id="A0A510UQU2"/>
<dbReference type="GO" id="GO:0051287">
    <property type="term" value="F:NAD binding"/>
    <property type="evidence" value="ECO:0007669"/>
    <property type="project" value="InterPro"/>
</dbReference>
<dbReference type="SUPFAM" id="SSF51735">
    <property type="entry name" value="NAD(P)-binding Rossmann-fold domains"/>
    <property type="match status" value="1"/>
</dbReference>